<feature type="transmembrane region" description="Helical" evidence="19">
    <location>
        <begin position="483"/>
        <end position="508"/>
    </location>
</feature>
<keyword evidence="6 19" id="KW-0812">Transmembrane</keyword>
<accession>F6UJ46</accession>
<feature type="transmembrane region" description="Helical" evidence="19">
    <location>
        <begin position="413"/>
        <end position="432"/>
    </location>
</feature>
<dbReference type="HOGENOM" id="CLU_025063_0_0_1"/>
<evidence type="ECO:0000256" key="11">
    <source>
        <dbReference type="ARBA" id="ARBA00023157"/>
    </source>
</evidence>
<comment type="catalytic activity">
    <reaction evidence="17">
        <text>3 Na(+)(out) + phosphate(out) = 3 Na(+)(in) + phosphate(in)</text>
        <dbReference type="Rhea" id="RHEA:71255"/>
        <dbReference type="ChEBI" id="CHEBI:29101"/>
        <dbReference type="ChEBI" id="CHEBI:43474"/>
    </reaction>
    <physiologicalReaction direction="left-to-right" evidence="17">
        <dbReference type="Rhea" id="RHEA:71256"/>
    </physiologicalReaction>
</comment>
<evidence type="ECO:0000256" key="10">
    <source>
        <dbReference type="ARBA" id="ARBA00023136"/>
    </source>
</evidence>
<comment type="similarity">
    <text evidence="2">Belongs to the SLC34A transporter family.</text>
</comment>
<dbReference type="STRING" id="13616.ENSMODP00000038338"/>
<dbReference type="NCBIfam" id="TIGR01013">
    <property type="entry name" value="2a58"/>
    <property type="match status" value="1"/>
</dbReference>
<evidence type="ECO:0000256" key="14">
    <source>
        <dbReference type="ARBA" id="ARBA00029612"/>
    </source>
</evidence>
<evidence type="ECO:0000256" key="5">
    <source>
        <dbReference type="ARBA" id="ARBA00022475"/>
    </source>
</evidence>
<dbReference type="GO" id="GO:0016324">
    <property type="term" value="C:apical plasma membrane"/>
    <property type="evidence" value="ECO:0000318"/>
    <property type="project" value="GO_Central"/>
</dbReference>
<keyword evidence="9" id="KW-0406">Ion transport</keyword>
<evidence type="ECO:0000256" key="16">
    <source>
        <dbReference type="ARBA" id="ARBA00031843"/>
    </source>
</evidence>
<reference evidence="20" key="2">
    <citation type="submission" date="2025-08" db="UniProtKB">
        <authorList>
            <consortium name="Ensembl"/>
        </authorList>
    </citation>
    <scope>IDENTIFICATION</scope>
</reference>
<keyword evidence="11" id="KW-1015">Disulfide bond</keyword>
<evidence type="ECO:0000313" key="20">
    <source>
        <dbReference type="Ensembl" id="ENSMODP00000038338.3"/>
    </source>
</evidence>
<dbReference type="Proteomes" id="UP000002280">
    <property type="component" value="Chromosome 5"/>
</dbReference>
<dbReference type="GO" id="GO:0005436">
    <property type="term" value="F:sodium:phosphate symporter activity"/>
    <property type="evidence" value="ECO:0000318"/>
    <property type="project" value="GO_Central"/>
</dbReference>
<keyword evidence="4" id="KW-0813">Transport</keyword>
<keyword evidence="7" id="KW-0769">Symport</keyword>
<reference evidence="20 21" key="1">
    <citation type="journal article" date="2007" name="Nature">
        <title>Genome of the marsupial Monodelphis domestica reveals innovation in non-coding sequences.</title>
        <authorList>
            <person name="Mikkelsen T.S."/>
            <person name="Wakefield M.J."/>
            <person name="Aken B."/>
            <person name="Amemiya C.T."/>
            <person name="Chang J.L."/>
            <person name="Duke S."/>
            <person name="Garber M."/>
            <person name="Gentles A.J."/>
            <person name="Goodstadt L."/>
            <person name="Heger A."/>
            <person name="Jurka J."/>
            <person name="Kamal M."/>
            <person name="Mauceli E."/>
            <person name="Searle S.M."/>
            <person name="Sharpe T."/>
            <person name="Baker M.L."/>
            <person name="Batzer M.A."/>
            <person name="Benos P.V."/>
            <person name="Belov K."/>
            <person name="Clamp M."/>
            <person name="Cook A."/>
            <person name="Cuff J."/>
            <person name="Das R."/>
            <person name="Davidow L."/>
            <person name="Deakin J.E."/>
            <person name="Fazzari M.J."/>
            <person name="Glass J.L."/>
            <person name="Grabherr M."/>
            <person name="Greally J.M."/>
            <person name="Gu W."/>
            <person name="Hore T.A."/>
            <person name="Huttley G.A."/>
            <person name="Kleber M."/>
            <person name="Jirtle R.L."/>
            <person name="Koina E."/>
            <person name="Lee J.T."/>
            <person name="Mahony S."/>
            <person name="Marra M.A."/>
            <person name="Miller R.D."/>
            <person name="Nicholls R.D."/>
            <person name="Oda M."/>
            <person name="Papenfuss A.T."/>
            <person name="Parra Z.E."/>
            <person name="Pollock D.D."/>
            <person name="Ray D.A."/>
            <person name="Schein J.E."/>
            <person name="Speed T.P."/>
            <person name="Thompson K."/>
            <person name="VandeBerg J.L."/>
            <person name="Wade C.M."/>
            <person name="Walker J.A."/>
            <person name="Waters P.D."/>
            <person name="Webber C."/>
            <person name="Weidman J.R."/>
            <person name="Xie X."/>
            <person name="Zody M.C."/>
            <person name="Baldwin J."/>
            <person name="Abdouelleil A."/>
            <person name="Abdulkadir J."/>
            <person name="Abebe A."/>
            <person name="Abera B."/>
            <person name="Abreu J."/>
            <person name="Acer S.C."/>
            <person name="Aftuck L."/>
            <person name="Alexander A."/>
            <person name="An P."/>
            <person name="Anderson E."/>
            <person name="Anderson S."/>
            <person name="Arachi H."/>
            <person name="Azer M."/>
            <person name="Bachantsang P."/>
            <person name="Barry A."/>
            <person name="Bayul T."/>
            <person name="Berlin A."/>
            <person name="Bessette D."/>
            <person name="Bloom T."/>
            <person name="Bloom T."/>
            <person name="Boguslavskiy L."/>
            <person name="Bonnet C."/>
            <person name="Boukhgalter B."/>
            <person name="Bourzgui I."/>
            <person name="Brown A."/>
            <person name="Cahill P."/>
            <person name="Channer S."/>
            <person name="Cheshatsang Y."/>
            <person name="Chuda L."/>
            <person name="Citroen M."/>
            <person name="Collymore A."/>
            <person name="Cooke P."/>
            <person name="Costello M."/>
            <person name="D'Aco K."/>
            <person name="Daza R."/>
            <person name="De Haan G."/>
            <person name="DeGray S."/>
            <person name="DeMaso C."/>
            <person name="Dhargay N."/>
            <person name="Dooley K."/>
            <person name="Dooley E."/>
            <person name="Doricent M."/>
            <person name="Dorje P."/>
            <person name="Dorjee K."/>
            <person name="Dupes A."/>
            <person name="Elong R."/>
            <person name="Falk J."/>
            <person name="Farina A."/>
            <person name="Faro S."/>
            <person name="Ferguson D."/>
            <person name="Fisher S."/>
            <person name="Foley C.D."/>
            <person name="Franke A."/>
            <person name="Friedrich D."/>
            <person name="Gadbois L."/>
            <person name="Gearin G."/>
            <person name="Gearin C.R."/>
            <person name="Giannoukos G."/>
            <person name="Goode T."/>
            <person name="Graham J."/>
            <person name="Grandbois E."/>
            <person name="Grewal S."/>
            <person name="Gyaltsen K."/>
            <person name="Hafez N."/>
            <person name="Hagos B."/>
            <person name="Hall J."/>
            <person name="Henson C."/>
            <person name="Hollinger A."/>
            <person name="Honan T."/>
            <person name="Huard M.D."/>
            <person name="Hughes L."/>
            <person name="Hurhula B."/>
            <person name="Husby M.E."/>
            <person name="Kamat A."/>
            <person name="Kanga B."/>
            <person name="Kashin S."/>
            <person name="Khazanovich D."/>
            <person name="Kisner P."/>
            <person name="Lance K."/>
            <person name="Lara M."/>
            <person name="Lee W."/>
            <person name="Lennon N."/>
            <person name="Letendre F."/>
            <person name="LeVine R."/>
            <person name="Lipovsky A."/>
            <person name="Liu X."/>
            <person name="Liu J."/>
            <person name="Liu S."/>
            <person name="Lokyitsang T."/>
            <person name="Lokyitsang Y."/>
            <person name="Lubonja R."/>
            <person name="Lui A."/>
            <person name="MacDonald P."/>
            <person name="Magnisalis V."/>
            <person name="Maru K."/>
            <person name="Matthews C."/>
            <person name="McCusker W."/>
            <person name="McDonough S."/>
            <person name="Mehta T."/>
            <person name="Meldrim J."/>
            <person name="Meneus L."/>
            <person name="Mihai O."/>
            <person name="Mihalev A."/>
            <person name="Mihova T."/>
            <person name="Mittelman R."/>
            <person name="Mlenga V."/>
            <person name="Montmayeur A."/>
            <person name="Mulrain L."/>
            <person name="Navidi A."/>
            <person name="Naylor J."/>
            <person name="Negash T."/>
            <person name="Nguyen T."/>
            <person name="Nguyen N."/>
            <person name="Nicol R."/>
            <person name="Norbu C."/>
            <person name="Norbu N."/>
            <person name="Novod N."/>
            <person name="O'Neill B."/>
            <person name="Osman S."/>
            <person name="Markiewicz E."/>
            <person name="Oyono O.L."/>
            <person name="Patti C."/>
            <person name="Phunkhang P."/>
            <person name="Pierre F."/>
            <person name="Priest M."/>
            <person name="Raghuraman S."/>
            <person name="Rege F."/>
            <person name="Reyes R."/>
            <person name="Rise C."/>
            <person name="Rogov P."/>
            <person name="Ross K."/>
            <person name="Ryan E."/>
            <person name="Settipalli S."/>
            <person name="Shea T."/>
            <person name="Sherpa N."/>
            <person name="Shi L."/>
            <person name="Shih D."/>
            <person name="Sparrow T."/>
            <person name="Spaulding J."/>
            <person name="Stalker J."/>
            <person name="Stange-Thomann N."/>
            <person name="Stavropoulos S."/>
            <person name="Stone C."/>
            <person name="Strader C."/>
            <person name="Tesfaye S."/>
            <person name="Thomson T."/>
            <person name="Thoulutsang Y."/>
            <person name="Thoulutsang D."/>
            <person name="Topham K."/>
            <person name="Topping I."/>
            <person name="Tsamla T."/>
            <person name="Vassiliev H."/>
            <person name="Vo A."/>
            <person name="Wangchuk T."/>
            <person name="Wangdi T."/>
            <person name="Weiand M."/>
            <person name="Wilkinson J."/>
            <person name="Wilson A."/>
            <person name="Yadav S."/>
            <person name="Young G."/>
            <person name="Yu Q."/>
            <person name="Zembek L."/>
            <person name="Zhong D."/>
            <person name="Zimmer A."/>
            <person name="Zwirko Z."/>
            <person name="Jaffe D.B."/>
            <person name="Alvarez P."/>
            <person name="Brockman W."/>
            <person name="Butler J."/>
            <person name="Chin C."/>
            <person name="Gnerre S."/>
            <person name="MacCallum I."/>
            <person name="Graves J.A."/>
            <person name="Ponting C.P."/>
            <person name="Breen M."/>
            <person name="Samollow P.B."/>
            <person name="Lander E.S."/>
            <person name="Lindblad-Toh K."/>
        </authorList>
    </citation>
    <scope>NUCLEOTIDE SEQUENCE [LARGE SCALE GENOMIC DNA]</scope>
</reference>
<evidence type="ECO:0000256" key="3">
    <source>
        <dbReference type="ARBA" id="ARBA00020024"/>
    </source>
</evidence>
<feature type="transmembrane region" description="Helical" evidence="19">
    <location>
        <begin position="24"/>
        <end position="46"/>
    </location>
</feature>
<sequence>DLSALSSSTWNDTMKKNMKVFFKTFLKVIHILTFLFFFICSLDILSSAFQLVAGKLAADIFFDGSILLNPIAASMVGLLVTVLVQSSSICTSIIVSRVSSSVLTVYSAIPMVMGANVGSAITNTLVALMYAGDREVFGRVFTGATIHDLFNWMTLIVLLPLELITDFLFQITESITTSFKIQADDDAPELLKILTGLITDFIIQLDKKVITEIAAGSEAAKNKSLIKIWCKTFSNVTLSNITVPSPENCTSSIRCWTEGNMTWTLRKIIFKQNITKCTHIFVNTSLSDTVVGFILLPVSLLILGASLLSFIRVLNHELKGPVAAMIKKYINIEFPYPFTWLAGYLAILVGAVLTLIVQSSSVFTSIIAPLYGIGMINLQRAYALTLGSNIGTTSTAILVALASPRNTLQDSLQIALCHFFFNIVGVILWYPIPFMRLPIHFAKKLGETTATYRWFSIVYLVIGFFLGPLMVFCFSIVSRTVLIYAGLPLFFLPFVIVYLHAFNIFHLFPLWMSSLKPWDDLITSIMVRCQWCGQTISQKCKNSKLNKFISRRLRPQSNETTDQIKTTDPEP</sequence>
<feature type="transmembrane region" description="Helical" evidence="19">
    <location>
        <begin position="105"/>
        <end position="130"/>
    </location>
</feature>
<reference evidence="20" key="3">
    <citation type="submission" date="2025-09" db="UniProtKB">
        <authorList>
            <consortium name="Ensembl"/>
        </authorList>
    </citation>
    <scope>IDENTIFICATION</scope>
</reference>
<evidence type="ECO:0000256" key="2">
    <source>
        <dbReference type="ARBA" id="ARBA00005808"/>
    </source>
</evidence>
<feature type="transmembrane region" description="Helical" evidence="19">
    <location>
        <begin position="382"/>
        <end position="401"/>
    </location>
</feature>
<comment type="function">
    <text evidence="18">Involved in actively transporting phosphate into cells via Na(+) cotransport.</text>
</comment>
<keyword evidence="5" id="KW-1003">Cell membrane</keyword>
<evidence type="ECO:0000256" key="19">
    <source>
        <dbReference type="SAM" id="Phobius"/>
    </source>
</evidence>
<dbReference type="InParanoid" id="F6UJ46"/>
<dbReference type="GO" id="GO:0030643">
    <property type="term" value="P:intracellular phosphate ion homeostasis"/>
    <property type="evidence" value="ECO:0000318"/>
    <property type="project" value="GO_Central"/>
</dbReference>
<keyword evidence="12" id="KW-0325">Glycoprotein</keyword>
<dbReference type="GO" id="GO:0031982">
    <property type="term" value="C:vesicle"/>
    <property type="evidence" value="ECO:0000318"/>
    <property type="project" value="GO_Central"/>
</dbReference>
<dbReference type="PANTHER" id="PTHR10010">
    <property type="entry name" value="SOLUTE CARRIER FAMILY 34 SODIUM PHOSPHATE , MEMBER 2-RELATED"/>
    <property type="match status" value="1"/>
</dbReference>
<evidence type="ECO:0000256" key="9">
    <source>
        <dbReference type="ARBA" id="ARBA00023065"/>
    </source>
</evidence>
<proteinExistence type="inferred from homology"/>
<feature type="transmembrane region" description="Helical" evidence="19">
    <location>
        <begin position="150"/>
        <end position="169"/>
    </location>
</feature>
<name>F6UJ46_MONDO</name>
<evidence type="ECO:0000256" key="18">
    <source>
        <dbReference type="ARBA" id="ARBA00034091"/>
    </source>
</evidence>
<dbReference type="Ensembl" id="ENSMODT00000039938.3">
    <property type="protein sequence ID" value="ENSMODP00000038338.3"/>
    <property type="gene ID" value="ENSMODG00000025549.3"/>
</dbReference>
<dbReference type="eggNOG" id="ENOG502QQ3I">
    <property type="taxonomic scope" value="Eukaryota"/>
</dbReference>
<evidence type="ECO:0000256" key="12">
    <source>
        <dbReference type="ARBA" id="ARBA00023180"/>
    </source>
</evidence>
<evidence type="ECO:0000256" key="13">
    <source>
        <dbReference type="ARBA" id="ARBA00023201"/>
    </source>
</evidence>
<evidence type="ECO:0000256" key="4">
    <source>
        <dbReference type="ARBA" id="ARBA00022448"/>
    </source>
</evidence>
<feature type="transmembrane region" description="Helical" evidence="19">
    <location>
        <begin position="344"/>
        <end position="370"/>
    </location>
</feature>
<evidence type="ECO:0000256" key="17">
    <source>
        <dbReference type="ARBA" id="ARBA00034042"/>
    </source>
</evidence>
<organism evidence="20 21">
    <name type="scientific">Monodelphis domestica</name>
    <name type="common">Gray short-tailed opossum</name>
    <dbReference type="NCBI Taxonomy" id="13616"/>
    <lineage>
        <taxon>Eukaryota</taxon>
        <taxon>Metazoa</taxon>
        <taxon>Chordata</taxon>
        <taxon>Craniata</taxon>
        <taxon>Vertebrata</taxon>
        <taxon>Euteleostomi</taxon>
        <taxon>Mammalia</taxon>
        <taxon>Metatheria</taxon>
        <taxon>Didelphimorphia</taxon>
        <taxon>Didelphidae</taxon>
        <taxon>Monodelphis</taxon>
    </lineage>
</organism>
<feature type="transmembrane region" description="Helical" evidence="19">
    <location>
        <begin position="290"/>
        <end position="311"/>
    </location>
</feature>
<comment type="subcellular location">
    <subcellularLocation>
        <location evidence="1">Apical cell membrane</location>
        <topology evidence="1">Multi-pass membrane protein</topology>
    </subcellularLocation>
</comment>
<feature type="transmembrane region" description="Helical" evidence="19">
    <location>
        <begin position="452"/>
        <end position="477"/>
    </location>
</feature>
<keyword evidence="13" id="KW-0915">Sodium</keyword>
<dbReference type="OMA" id="QATWSAY"/>
<dbReference type="PANTHER" id="PTHR10010:SF23">
    <property type="entry name" value="SODIUM-DEPENDENT PHOSPHATE TRANSPORT PROTEIN 2B"/>
    <property type="match status" value="1"/>
</dbReference>
<dbReference type="AlphaFoldDB" id="F6UJ46"/>
<dbReference type="NCBIfam" id="NF037997">
    <property type="entry name" value="Na_Pi_symport"/>
    <property type="match status" value="1"/>
</dbReference>
<feature type="transmembrane region" description="Helical" evidence="19">
    <location>
        <begin position="66"/>
        <end position="84"/>
    </location>
</feature>
<keyword evidence="10 19" id="KW-0472">Membrane</keyword>
<keyword evidence="8 19" id="KW-1133">Transmembrane helix</keyword>
<evidence type="ECO:0000256" key="15">
    <source>
        <dbReference type="ARBA" id="ARBA00029768"/>
    </source>
</evidence>
<evidence type="ECO:0000256" key="1">
    <source>
        <dbReference type="ARBA" id="ARBA00004424"/>
    </source>
</evidence>
<dbReference type="Bgee" id="ENSMODG00000025549">
    <property type="expression patterns" value="Expressed in spermatocyte and 3 other cell types or tissues"/>
</dbReference>
<keyword evidence="13" id="KW-0739">Sodium transport</keyword>
<dbReference type="Pfam" id="PF02690">
    <property type="entry name" value="Na_Pi_cotrans"/>
    <property type="match status" value="2"/>
</dbReference>
<evidence type="ECO:0000256" key="6">
    <source>
        <dbReference type="ARBA" id="ARBA00022692"/>
    </source>
</evidence>
<evidence type="ECO:0000256" key="7">
    <source>
        <dbReference type="ARBA" id="ARBA00022847"/>
    </source>
</evidence>
<dbReference type="GO" id="GO:0005903">
    <property type="term" value="C:brush border"/>
    <property type="evidence" value="ECO:0000318"/>
    <property type="project" value="GO_Central"/>
</dbReference>
<dbReference type="GeneTree" id="ENSGT00950000183177"/>
<protein>
    <recommendedName>
        <fullName evidence="3">Sodium-dependent phosphate transport protein 2B</fullName>
    </recommendedName>
    <alternativeName>
        <fullName evidence="16">Na(+)-dependent phosphate cotransporter 2B</fullName>
    </alternativeName>
    <alternativeName>
        <fullName evidence="14">Sodium/phosphate cotransporter 2B</fullName>
    </alternativeName>
    <alternativeName>
        <fullName evidence="15">Solute carrier family 34 member 2</fullName>
    </alternativeName>
</protein>
<evidence type="ECO:0000256" key="8">
    <source>
        <dbReference type="ARBA" id="ARBA00022989"/>
    </source>
</evidence>
<dbReference type="GO" id="GO:0044341">
    <property type="term" value="P:sodium-dependent phosphate transport"/>
    <property type="evidence" value="ECO:0000318"/>
    <property type="project" value="GO_Central"/>
</dbReference>
<evidence type="ECO:0000313" key="21">
    <source>
        <dbReference type="Proteomes" id="UP000002280"/>
    </source>
</evidence>
<dbReference type="InterPro" id="IPR003841">
    <property type="entry name" value="Na/Pi_transpt"/>
</dbReference>
<keyword evidence="21" id="KW-1185">Reference proteome</keyword>